<dbReference type="CDD" id="cd00347">
    <property type="entry name" value="Flavin_utilizing_monoxygenases"/>
    <property type="match status" value="1"/>
</dbReference>
<reference evidence="3 4" key="1">
    <citation type="submission" date="2016-10" db="EMBL/GenBank/DDBJ databases">
        <authorList>
            <person name="de Groot N.N."/>
        </authorList>
    </citation>
    <scope>NUCLEOTIDE SEQUENCE [LARGE SCALE GENOMIC DNA]</scope>
    <source>
        <strain evidence="3 4">CGMCC 1.9159</strain>
    </source>
</reference>
<dbReference type="EMBL" id="FNGP01000005">
    <property type="protein sequence ID" value="SDL71406.1"/>
    <property type="molecule type" value="Genomic_DNA"/>
</dbReference>
<dbReference type="Gene3D" id="3.20.20.30">
    <property type="entry name" value="Luciferase-like domain"/>
    <property type="match status" value="1"/>
</dbReference>
<comment type="similarity">
    <text evidence="1">To bacterial alkanal monooxygenase alpha and beta chains.</text>
</comment>
<dbReference type="Pfam" id="PF00296">
    <property type="entry name" value="Bac_luciferase"/>
    <property type="match status" value="1"/>
</dbReference>
<name>A0A1G9MAW8_9ACTN</name>
<dbReference type="InterPro" id="IPR011251">
    <property type="entry name" value="Luciferase-like_dom"/>
</dbReference>
<dbReference type="SUPFAM" id="SSF51679">
    <property type="entry name" value="Bacterial luciferase-like"/>
    <property type="match status" value="1"/>
</dbReference>
<organism evidence="3 4">
    <name type="scientific">Tessaracoccus oleiagri</name>
    <dbReference type="NCBI Taxonomy" id="686624"/>
    <lineage>
        <taxon>Bacteria</taxon>
        <taxon>Bacillati</taxon>
        <taxon>Actinomycetota</taxon>
        <taxon>Actinomycetes</taxon>
        <taxon>Propionibacteriales</taxon>
        <taxon>Propionibacteriaceae</taxon>
        <taxon>Tessaracoccus</taxon>
    </lineage>
</organism>
<dbReference type="InterPro" id="IPR036661">
    <property type="entry name" value="Luciferase-like_sf"/>
</dbReference>
<dbReference type="GO" id="GO:0005829">
    <property type="term" value="C:cytosol"/>
    <property type="evidence" value="ECO:0007669"/>
    <property type="project" value="TreeGrafter"/>
</dbReference>
<evidence type="ECO:0000313" key="3">
    <source>
        <dbReference type="EMBL" id="SDL71406.1"/>
    </source>
</evidence>
<evidence type="ECO:0000313" key="4">
    <source>
        <dbReference type="Proteomes" id="UP000199475"/>
    </source>
</evidence>
<feature type="domain" description="Luciferase-like" evidence="2">
    <location>
        <begin position="1"/>
        <end position="301"/>
    </location>
</feature>
<proteinExistence type="predicted"/>
<evidence type="ECO:0000256" key="1">
    <source>
        <dbReference type="ARBA" id="ARBA00007789"/>
    </source>
</evidence>
<dbReference type="Proteomes" id="UP000199475">
    <property type="component" value="Unassembled WGS sequence"/>
</dbReference>
<evidence type="ECO:0000259" key="2">
    <source>
        <dbReference type="Pfam" id="PF00296"/>
    </source>
</evidence>
<dbReference type="AlphaFoldDB" id="A0A1G9MAW8"/>
<keyword evidence="4" id="KW-1185">Reference proteome</keyword>
<dbReference type="STRING" id="686624.SAMN04488242_2515"/>
<dbReference type="GO" id="GO:0016705">
    <property type="term" value="F:oxidoreductase activity, acting on paired donors, with incorporation or reduction of molecular oxygen"/>
    <property type="evidence" value="ECO:0007669"/>
    <property type="project" value="InterPro"/>
</dbReference>
<gene>
    <name evidence="3" type="ORF">SAMN04488242_2515</name>
</gene>
<protein>
    <submittedName>
        <fullName evidence="3">Luciferase family oxidoreductase, group 1</fullName>
    </submittedName>
</protein>
<sequence>MQLSILDLVSVSSEQSVSAAIEASMRAAEVADRLGYRRLWFAEHHNTAAVASSSTALLIGQAAARTGRITVGSGGIMLPNHSPLVVAEDFGTLASMFPGRIELGLGRAPGTDPVTARALARSSAEPQDFMDNVRLMQTWFDSGQVGGITVGVARGTRVPMWLLGSSTAGATMAAMLGLPYSFASHFAPDMLEQAVATYRDHFNPGAPTAQIEQPYVSIGVNVLAHEEPGAAEHQFTTTQKMFLALRRTGGRLPLQRPGAFDEEITDVEIQMMEHMLRYRAVGTPDVVATRLREIAEATGADELVTVTYAHDPAVRLRSLELVAEACGLG</sequence>
<dbReference type="InterPro" id="IPR050766">
    <property type="entry name" value="Bact_Lucif_Oxidored"/>
</dbReference>
<dbReference type="NCBIfam" id="TIGR03558">
    <property type="entry name" value="oxido_grp_1"/>
    <property type="match status" value="1"/>
</dbReference>
<dbReference type="RefSeq" id="WP_093252810.1">
    <property type="nucleotide sequence ID" value="NZ_FNGP01000005.1"/>
</dbReference>
<dbReference type="OrthoDB" id="9780518at2"/>
<dbReference type="InterPro" id="IPR019949">
    <property type="entry name" value="CmoO-like"/>
</dbReference>
<dbReference type="PANTHER" id="PTHR30137">
    <property type="entry name" value="LUCIFERASE-LIKE MONOOXYGENASE"/>
    <property type="match status" value="1"/>
</dbReference>
<dbReference type="PANTHER" id="PTHR30137:SF6">
    <property type="entry name" value="LUCIFERASE-LIKE MONOOXYGENASE"/>
    <property type="match status" value="1"/>
</dbReference>
<accession>A0A1G9MAW8</accession>